<organism evidence="12 13">
    <name type="scientific">Luteimicrobium xylanilyticum</name>
    <dbReference type="NCBI Taxonomy" id="1133546"/>
    <lineage>
        <taxon>Bacteria</taxon>
        <taxon>Bacillati</taxon>
        <taxon>Actinomycetota</taxon>
        <taxon>Actinomycetes</taxon>
        <taxon>Micrococcales</taxon>
        <taxon>Luteimicrobium</taxon>
    </lineage>
</organism>
<feature type="transmembrane region" description="Helical" evidence="11">
    <location>
        <begin position="24"/>
        <end position="40"/>
    </location>
</feature>
<dbReference type="RefSeq" id="WP_083890824.1">
    <property type="nucleotide sequence ID" value="NZ_BAABIH010000002.1"/>
</dbReference>
<keyword evidence="5 11" id="KW-0812">Transmembrane</keyword>
<evidence type="ECO:0000256" key="10">
    <source>
        <dbReference type="SAM" id="MobiDB-lite"/>
    </source>
</evidence>
<reference evidence="12 13" key="1">
    <citation type="submission" date="2019-10" db="EMBL/GenBank/DDBJ databases">
        <title>Genome sequence of Luteimicrobium xylanilyticum HY-24.</title>
        <authorList>
            <person name="Kim D.Y."/>
            <person name="Park H.-Y."/>
        </authorList>
    </citation>
    <scope>NUCLEOTIDE SEQUENCE [LARGE SCALE GENOMIC DNA]</scope>
    <source>
        <strain evidence="12 13">HY-24</strain>
    </source>
</reference>
<keyword evidence="8" id="KW-0811">Translocation</keyword>
<feature type="region of interest" description="Disordered" evidence="10">
    <location>
        <begin position="105"/>
        <end position="159"/>
    </location>
</feature>
<protein>
    <recommendedName>
        <fullName evidence="14">Preprotein translocase subunit YajC</fullName>
    </recommendedName>
</protein>
<evidence type="ECO:0000256" key="9">
    <source>
        <dbReference type="ARBA" id="ARBA00023136"/>
    </source>
</evidence>
<keyword evidence="9 11" id="KW-0472">Membrane</keyword>
<evidence type="ECO:0000256" key="5">
    <source>
        <dbReference type="ARBA" id="ARBA00022692"/>
    </source>
</evidence>
<evidence type="ECO:0008006" key="14">
    <source>
        <dbReference type="Google" id="ProtNLM"/>
    </source>
</evidence>
<evidence type="ECO:0000256" key="7">
    <source>
        <dbReference type="ARBA" id="ARBA00022989"/>
    </source>
</evidence>
<dbReference type="SMART" id="SM01323">
    <property type="entry name" value="YajC"/>
    <property type="match status" value="1"/>
</dbReference>
<dbReference type="PANTHER" id="PTHR33909">
    <property type="entry name" value="SEC TRANSLOCON ACCESSORY COMPLEX SUBUNIT YAJC"/>
    <property type="match status" value="1"/>
</dbReference>
<dbReference type="GO" id="GO:0015031">
    <property type="term" value="P:protein transport"/>
    <property type="evidence" value="ECO:0007669"/>
    <property type="project" value="UniProtKB-KW"/>
</dbReference>
<evidence type="ECO:0000256" key="4">
    <source>
        <dbReference type="ARBA" id="ARBA00022475"/>
    </source>
</evidence>
<comment type="subcellular location">
    <subcellularLocation>
        <location evidence="1">Cell membrane</location>
        <topology evidence="1">Single-pass membrane protein</topology>
    </subcellularLocation>
</comment>
<dbReference type="OrthoDB" id="3267178at2"/>
<proteinExistence type="inferred from homology"/>
<evidence type="ECO:0000256" key="8">
    <source>
        <dbReference type="ARBA" id="ARBA00023010"/>
    </source>
</evidence>
<dbReference type="GO" id="GO:0005886">
    <property type="term" value="C:plasma membrane"/>
    <property type="evidence" value="ECO:0007669"/>
    <property type="project" value="UniProtKB-SubCell"/>
</dbReference>
<comment type="similarity">
    <text evidence="2">Belongs to the YajC family.</text>
</comment>
<dbReference type="AlphaFoldDB" id="A0A5P9QA98"/>
<dbReference type="InterPro" id="IPR003849">
    <property type="entry name" value="Preprotein_translocase_YajC"/>
</dbReference>
<feature type="compositionally biased region" description="Acidic residues" evidence="10">
    <location>
        <begin position="121"/>
        <end position="131"/>
    </location>
</feature>
<keyword evidence="13" id="KW-1185">Reference proteome</keyword>
<dbReference type="Pfam" id="PF02699">
    <property type="entry name" value="YajC"/>
    <property type="match status" value="1"/>
</dbReference>
<keyword evidence="4" id="KW-1003">Cell membrane</keyword>
<dbReference type="EMBL" id="CP045529">
    <property type="protein sequence ID" value="QFU98388.1"/>
    <property type="molecule type" value="Genomic_DNA"/>
</dbReference>
<keyword evidence="7 11" id="KW-1133">Transmembrane helix</keyword>
<keyword evidence="6" id="KW-0653">Protein transport</keyword>
<accession>A0A5P9QA98</accession>
<sequence length="159" mass="16873">MQHVIQAAVTEAAANDGKSGGSNYTFLIILLVLLVGLFFLSRRTQKRQKDAQSFRANLTPGQDVMTASGMLGRIVEVDGDEITIESTPGTRSRWVRAAIAKVVEPTTPAADVPADATTSDTQDDDVLEVPDDLSGLSDDGTIKDKGQRPDDTGKGDAAK</sequence>
<evidence type="ECO:0000256" key="11">
    <source>
        <dbReference type="SAM" id="Phobius"/>
    </source>
</evidence>
<feature type="compositionally biased region" description="Low complexity" evidence="10">
    <location>
        <begin position="105"/>
        <end position="120"/>
    </location>
</feature>
<gene>
    <name evidence="12" type="ORF">KDY119_01900</name>
</gene>
<evidence type="ECO:0000313" key="13">
    <source>
        <dbReference type="Proteomes" id="UP000326702"/>
    </source>
</evidence>
<feature type="compositionally biased region" description="Basic and acidic residues" evidence="10">
    <location>
        <begin position="140"/>
        <end position="159"/>
    </location>
</feature>
<evidence type="ECO:0000313" key="12">
    <source>
        <dbReference type="EMBL" id="QFU98388.1"/>
    </source>
</evidence>
<dbReference type="Proteomes" id="UP000326702">
    <property type="component" value="Chromosome"/>
</dbReference>
<dbReference type="NCBIfam" id="TIGR00739">
    <property type="entry name" value="yajC"/>
    <property type="match status" value="1"/>
</dbReference>
<evidence type="ECO:0000256" key="6">
    <source>
        <dbReference type="ARBA" id="ARBA00022927"/>
    </source>
</evidence>
<dbReference type="PANTHER" id="PTHR33909:SF1">
    <property type="entry name" value="SEC TRANSLOCON ACCESSORY COMPLEX SUBUNIT YAJC"/>
    <property type="match status" value="1"/>
</dbReference>
<evidence type="ECO:0000256" key="3">
    <source>
        <dbReference type="ARBA" id="ARBA00022448"/>
    </source>
</evidence>
<dbReference type="KEGG" id="lxl:KDY119_01900"/>
<evidence type="ECO:0000256" key="1">
    <source>
        <dbReference type="ARBA" id="ARBA00004162"/>
    </source>
</evidence>
<keyword evidence="3" id="KW-0813">Transport</keyword>
<evidence type="ECO:0000256" key="2">
    <source>
        <dbReference type="ARBA" id="ARBA00006742"/>
    </source>
</evidence>
<name>A0A5P9QA98_9MICO</name>